<evidence type="ECO:0000313" key="3">
    <source>
        <dbReference type="Proteomes" id="UP000886520"/>
    </source>
</evidence>
<proteinExistence type="predicted"/>
<dbReference type="Pfam" id="PF25286">
    <property type="entry name" value="DUF7876"/>
    <property type="match status" value="1"/>
</dbReference>
<evidence type="ECO:0000259" key="1">
    <source>
        <dbReference type="Pfam" id="PF25286"/>
    </source>
</evidence>
<protein>
    <recommendedName>
        <fullName evidence="1">DUF7876 domain-containing protein</fullName>
    </recommendedName>
</protein>
<name>A0A9D4UZ73_ADICA</name>
<comment type="caution">
    <text evidence="2">The sequence shown here is derived from an EMBL/GenBank/DDBJ whole genome shotgun (WGS) entry which is preliminary data.</text>
</comment>
<sequence>MLSETYCMPHSEFESKLNCSSYLLYHRGSRSYCNNSLEKKIISPCQSAGGKQTLLVIGCIDDEFRSSRNIALSLHRRYKNVVDGGFSKYLKDFITAGVTAYAVGCTDEGLRSELLKVRDSPEDFIENPSTGISTSRKLKLTTEEINECILWSTIVFITILCTPQPTVVRWSSVSPVSAEAQIKWKGFCALIANAYYIRGMAWLPVKTLQLEQMAVMGHAEEPSLVADRMRIVFATLENVSPQWPKG</sequence>
<gene>
    <name evidence="2" type="ORF">GOP47_0008172</name>
</gene>
<dbReference type="EMBL" id="JABFUD020000008">
    <property type="protein sequence ID" value="KAI5076107.1"/>
    <property type="molecule type" value="Genomic_DNA"/>
</dbReference>
<evidence type="ECO:0000313" key="2">
    <source>
        <dbReference type="EMBL" id="KAI5076107.1"/>
    </source>
</evidence>
<dbReference type="PANTHER" id="PTHR37197:SF2">
    <property type="entry name" value="F19K23.17 PROTEIN"/>
    <property type="match status" value="1"/>
</dbReference>
<reference evidence="2" key="1">
    <citation type="submission" date="2021-01" db="EMBL/GenBank/DDBJ databases">
        <title>Adiantum capillus-veneris genome.</title>
        <authorList>
            <person name="Fang Y."/>
            <person name="Liao Q."/>
        </authorList>
    </citation>
    <scope>NUCLEOTIDE SEQUENCE</scope>
    <source>
        <strain evidence="2">H3</strain>
        <tissue evidence="2">Leaf</tissue>
    </source>
</reference>
<keyword evidence="3" id="KW-1185">Reference proteome</keyword>
<feature type="domain" description="DUF7876" evidence="1">
    <location>
        <begin position="59"/>
        <end position="244"/>
    </location>
</feature>
<dbReference type="AlphaFoldDB" id="A0A9D4UZ73"/>
<dbReference type="InterPro" id="IPR057198">
    <property type="entry name" value="DUF7876"/>
</dbReference>
<accession>A0A9D4UZ73</accession>
<dbReference type="PANTHER" id="PTHR37197">
    <property type="entry name" value="F19K23.17 PROTEIN"/>
    <property type="match status" value="1"/>
</dbReference>
<organism evidence="2 3">
    <name type="scientific">Adiantum capillus-veneris</name>
    <name type="common">Maidenhair fern</name>
    <dbReference type="NCBI Taxonomy" id="13818"/>
    <lineage>
        <taxon>Eukaryota</taxon>
        <taxon>Viridiplantae</taxon>
        <taxon>Streptophyta</taxon>
        <taxon>Embryophyta</taxon>
        <taxon>Tracheophyta</taxon>
        <taxon>Polypodiopsida</taxon>
        <taxon>Polypodiidae</taxon>
        <taxon>Polypodiales</taxon>
        <taxon>Pteridineae</taxon>
        <taxon>Pteridaceae</taxon>
        <taxon>Vittarioideae</taxon>
        <taxon>Adiantum</taxon>
    </lineage>
</organism>
<dbReference type="OrthoDB" id="566476at2759"/>
<dbReference type="Proteomes" id="UP000886520">
    <property type="component" value="Chromosome 8"/>
</dbReference>